<feature type="transmembrane region" description="Helical" evidence="1">
    <location>
        <begin position="189"/>
        <end position="212"/>
    </location>
</feature>
<accession>A0AAN8GFA1</accession>
<sequence>MQLAYINIPWMLDQKDYNCSGRTLSEWKQRGTAREVQGVAYILSMIAMIREKLVRIPCYRLMFFNGILDVINLLAGSIIVAYFQFTGAVFCTDIVVNLFSGQLAWCSYTGSIFIRIVIGFNRCAEILPSMGRLLCLFRGKMVHMWMAICIVLMLIRPFFCRPAFYNSTAGTYLLTPFISDDREWESAHYAILILPVTNMSVLVLLVLPYAVLCYYVYKLPSAARASIDKMETVLLLQAVIICSTNASAIILNNIMRLFVVPRAIVVTAHFIWQTSHGIHGVLYICVVKKIRKHVKGIFGCKSTPSAPQIPKIAF</sequence>
<dbReference type="Gene3D" id="1.20.1070.10">
    <property type="entry name" value="Rhodopsin 7-helix transmembrane proteins"/>
    <property type="match status" value="1"/>
</dbReference>
<comment type="caution">
    <text evidence="2">The sequence shown here is derived from an EMBL/GenBank/DDBJ whole genome shotgun (WGS) entry which is preliminary data.</text>
</comment>
<feature type="transmembrane region" description="Helical" evidence="1">
    <location>
        <begin position="102"/>
        <end position="120"/>
    </location>
</feature>
<keyword evidence="1" id="KW-1133">Transmembrane helix</keyword>
<dbReference type="PANTHER" id="PTHR23021:SF11">
    <property type="entry name" value="SERPENTINE RECEPTOR, CLASS T"/>
    <property type="match status" value="1"/>
</dbReference>
<feature type="transmembrane region" description="Helical" evidence="1">
    <location>
        <begin position="233"/>
        <end position="251"/>
    </location>
</feature>
<organism evidence="2 3">
    <name type="scientific">Trichostrongylus colubriformis</name>
    <name type="common">Black scour worm</name>
    <dbReference type="NCBI Taxonomy" id="6319"/>
    <lineage>
        <taxon>Eukaryota</taxon>
        <taxon>Metazoa</taxon>
        <taxon>Ecdysozoa</taxon>
        <taxon>Nematoda</taxon>
        <taxon>Chromadorea</taxon>
        <taxon>Rhabditida</taxon>
        <taxon>Rhabditina</taxon>
        <taxon>Rhabditomorpha</taxon>
        <taxon>Strongyloidea</taxon>
        <taxon>Trichostrongylidae</taxon>
        <taxon>Trichostrongylus</taxon>
    </lineage>
</organism>
<evidence type="ECO:0000313" key="2">
    <source>
        <dbReference type="EMBL" id="KAK5986648.1"/>
    </source>
</evidence>
<dbReference type="Proteomes" id="UP001331761">
    <property type="component" value="Unassembled WGS sequence"/>
</dbReference>
<dbReference type="EMBL" id="WIXE01000382">
    <property type="protein sequence ID" value="KAK5986648.1"/>
    <property type="molecule type" value="Genomic_DNA"/>
</dbReference>
<keyword evidence="1" id="KW-0472">Membrane</keyword>
<gene>
    <name evidence="2" type="ORF">GCK32_002929</name>
</gene>
<feature type="transmembrane region" description="Helical" evidence="1">
    <location>
        <begin position="263"/>
        <end position="286"/>
    </location>
</feature>
<keyword evidence="3" id="KW-1185">Reference proteome</keyword>
<dbReference type="PANTHER" id="PTHR23021">
    <property type="entry name" value="SERPENTINE RECEPTOR, CLASS T"/>
    <property type="match status" value="1"/>
</dbReference>
<protein>
    <recommendedName>
        <fullName evidence="4">G protein-coupled receptor</fullName>
    </recommendedName>
</protein>
<dbReference type="InterPro" id="IPR019425">
    <property type="entry name" value="7TM_GPCR_serpentine_rcpt_Srt"/>
</dbReference>
<dbReference type="SUPFAM" id="SSF81321">
    <property type="entry name" value="Family A G protein-coupled receptor-like"/>
    <property type="match status" value="1"/>
</dbReference>
<feature type="transmembrane region" description="Helical" evidence="1">
    <location>
        <begin position="141"/>
        <end position="159"/>
    </location>
</feature>
<proteinExistence type="predicted"/>
<evidence type="ECO:0000313" key="3">
    <source>
        <dbReference type="Proteomes" id="UP001331761"/>
    </source>
</evidence>
<dbReference type="Pfam" id="PF10321">
    <property type="entry name" value="7TM_GPCR_Srt"/>
    <property type="match status" value="1"/>
</dbReference>
<keyword evidence="1" id="KW-0812">Transmembrane</keyword>
<reference evidence="2 3" key="1">
    <citation type="submission" date="2019-10" db="EMBL/GenBank/DDBJ databases">
        <title>Assembly and Annotation for the nematode Trichostrongylus colubriformis.</title>
        <authorList>
            <person name="Martin J."/>
        </authorList>
    </citation>
    <scope>NUCLEOTIDE SEQUENCE [LARGE SCALE GENOMIC DNA]</scope>
    <source>
        <strain evidence="2">G859</strain>
        <tissue evidence="2">Whole worm</tissue>
    </source>
</reference>
<evidence type="ECO:0000256" key="1">
    <source>
        <dbReference type="SAM" id="Phobius"/>
    </source>
</evidence>
<feature type="transmembrane region" description="Helical" evidence="1">
    <location>
        <begin position="58"/>
        <end position="82"/>
    </location>
</feature>
<dbReference type="AlphaFoldDB" id="A0AAN8GFA1"/>
<name>A0AAN8GFA1_TRICO</name>
<evidence type="ECO:0008006" key="4">
    <source>
        <dbReference type="Google" id="ProtNLM"/>
    </source>
</evidence>